<keyword evidence="2" id="KW-1133">Transmembrane helix</keyword>
<feature type="region of interest" description="Disordered" evidence="1">
    <location>
        <begin position="1"/>
        <end position="24"/>
    </location>
</feature>
<evidence type="ECO:0000313" key="3">
    <source>
        <dbReference type="EMBL" id="PSR79068.1"/>
    </source>
</evidence>
<name>A0A2T2ZXL0_9PEZI</name>
<gene>
    <name evidence="3" type="ORF">BD289DRAFT_375946</name>
</gene>
<dbReference type="EMBL" id="KZ678581">
    <property type="protein sequence ID" value="PSR79068.1"/>
    <property type="molecule type" value="Genomic_DNA"/>
</dbReference>
<dbReference type="STRING" id="2025994.A0A2T2ZXL0"/>
<dbReference type="Proteomes" id="UP000241462">
    <property type="component" value="Unassembled WGS sequence"/>
</dbReference>
<dbReference type="PANTHER" id="PTHR35041">
    <property type="entry name" value="MEDIATOR OF RNA POLYMERASE II TRANSCRIPTION SUBUNIT 1"/>
    <property type="match status" value="1"/>
</dbReference>
<dbReference type="OrthoDB" id="5322539at2759"/>
<proteinExistence type="predicted"/>
<keyword evidence="4" id="KW-1185">Reference proteome</keyword>
<feature type="transmembrane region" description="Helical" evidence="2">
    <location>
        <begin position="492"/>
        <end position="514"/>
    </location>
</feature>
<accession>A0A2T2ZXL0</accession>
<evidence type="ECO:0000256" key="1">
    <source>
        <dbReference type="SAM" id="MobiDB-lite"/>
    </source>
</evidence>
<dbReference type="InParanoid" id="A0A2T2ZXL0"/>
<feature type="transmembrane region" description="Helical" evidence="2">
    <location>
        <begin position="151"/>
        <end position="175"/>
    </location>
</feature>
<keyword evidence="2" id="KW-0812">Transmembrane</keyword>
<reference evidence="3 4" key="1">
    <citation type="journal article" date="2018" name="Mycol. Prog.">
        <title>Coniella lustricola, a new species from submerged detritus.</title>
        <authorList>
            <person name="Raudabaugh D.B."/>
            <person name="Iturriaga T."/>
            <person name="Carver A."/>
            <person name="Mondo S."/>
            <person name="Pangilinan J."/>
            <person name="Lipzen A."/>
            <person name="He G."/>
            <person name="Amirebrahimi M."/>
            <person name="Grigoriev I.V."/>
            <person name="Miller A.N."/>
        </authorList>
    </citation>
    <scope>NUCLEOTIDE SEQUENCE [LARGE SCALE GENOMIC DNA]</scope>
    <source>
        <strain evidence="3 4">B22-T-1</strain>
    </source>
</reference>
<feature type="compositionally biased region" description="Polar residues" evidence="1">
    <location>
        <begin position="10"/>
        <end position="24"/>
    </location>
</feature>
<feature type="transmembrane region" description="Helical" evidence="2">
    <location>
        <begin position="49"/>
        <end position="69"/>
    </location>
</feature>
<keyword evidence="2" id="KW-0472">Membrane</keyword>
<feature type="transmembrane region" description="Helical" evidence="2">
    <location>
        <begin position="89"/>
        <end position="109"/>
    </location>
</feature>
<protein>
    <recommendedName>
        <fullName evidence="5">Formylmethionine deformylase-like protein</fullName>
    </recommendedName>
</protein>
<evidence type="ECO:0000313" key="4">
    <source>
        <dbReference type="Proteomes" id="UP000241462"/>
    </source>
</evidence>
<sequence>MRGLIDSEPNDNLCSGSPTDTKNATRARDHLAPDLLHTTPWRIHWKAPLFILGYLLVGIGFALGHHFYWRSLDGSLVDTQRDQEWAQRYGIAFAFLAQSALTLSVGVAYTQRVWLTVKQNAFKLGTLDRLFSLQNDLFGFFSFEILGKAKVLCFLALCAWCLPIASTFSSATLSIKTGIVQHTTPVSVPVPDYTSSSEAYWATFEGVGRLDGVTPAVTRLVAATSTAMYVLPFDARFPNSSYTIQFYGPAARCENLEIATSNSTLYTGAATSLQEAWDLTMTGLLNSTMQISYAAASTEQLASVEMPSHFFVNIGGARDLASEQSSSNYSCHYWNTSYTVDFTFDNGVQSANIQKLQYVAPLNISSGNLLYEYAPGQIQYWTMFTALMDILATQIGFGSTGSFFGSDSGVVKSGIAACPEIRYGFNDTDPYFAPLFDDWMCRAGSVPRAIEDLSRNITLSILSSTLLSNQTIADVSSFHSANFYTYNWKNLVMAYAVAIVVATICAIVGLHALLANGYSAGANFSSIMLSTRNSDLDRIARGHCLGKTPLADDIKTIILRYGILEATSNEYQYEPHAAFGFKSKVRTLEKGEECW</sequence>
<evidence type="ECO:0000256" key="2">
    <source>
        <dbReference type="SAM" id="Phobius"/>
    </source>
</evidence>
<dbReference type="PANTHER" id="PTHR35041:SF6">
    <property type="entry name" value="FORMYLMETHIONINE DEFORMYLASE-LIKE PROTEIN-RELATED"/>
    <property type="match status" value="1"/>
</dbReference>
<organism evidence="3 4">
    <name type="scientific">Coniella lustricola</name>
    <dbReference type="NCBI Taxonomy" id="2025994"/>
    <lineage>
        <taxon>Eukaryota</taxon>
        <taxon>Fungi</taxon>
        <taxon>Dikarya</taxon>
        <taxon>Ascomycota</taxon>
        <taxon>Pezizomycotina</taxon>
        <taxon>Sordariomycetes</taxon>
        <taxon>Sordariomycetidae</taxon>
        <taxon>Diaporthales</taxon>
        <taxon>Schizoparmaceae</taxon>
        <taxon>Coniella</taxon>
    </lineage>
</organism>
<dbReference type="AlphaFoldDB" id="A0A2T2ZXL0"/>
<evidence type="ECO:0008006" key="5">
    <source>
        <dbReference type="Google" id="ProtNLM"/>
    </source>
</evidence>